<accession>A0ABD0Y507</accession>
<keyword evidence="2" id="KW-1185">Reference proteome</keyword>
<dbReference type="Proteomes" id="UP001558652">
    <property type="component" value="Unassembled WGS sequence"/>
</dbReference>
<gene>
    <name evidence="1" type="ORF">AAG570_003762</name>
</gene>
<comment type="caution">
    <text evidence="1">The sequence shown here is derived from an EMBL/GenBank/DDBJ whole genome shotgun (WGS) entry which is preliminary data.</text>
</comment>
<organism evidence="1 2">
    <name type="scientific">Ranatra chinensis</name>
    <dbReference type="NCBI Taxonomy" id="642074"/>
    <lineage>
        <taxon>Eukaryota</taxon>
        <taxon>Metazoa</taxon>
        <taxon>Ecdysozoa</taxon>
        <taxon>Arthropoda</taxon>
        <taxon>Hexapoda</taxon>
        <taxon>Insecta</taxon>
        <taxon>Pterygota</taxon>
        <taxon>Neoptera</taxon>
        <taxon>Paraneoptera</taxon>
        <taxon>Hemiptera</taxon>
        <taxon>Heteroptera</taxon>
        <taxon>Panheteroptera</taxon>
        <taxon>Nepomorpha</taxon>
        <taxon>Nepidae</taxon>
        <taxon>Ranatrinae</taxon>
        <taxon>Ranatra</taxon>
    </lineage>
</organism>
<dbReference type="AlphaFoldDB" id="A0ABD0Y507"/>
<name>A0ABD0Y507_9HEMI</name>
<evidence type="ECO:0000313" key="1">
    <source>
        <dbReference type="EMBL" id="KAL1122357.1"/>
    </source>
</evidence>
<proteinExistence type="predicted"/>
<evidence type="ECO:0000313" key="2">
    <source>
        <dbReference type="Proteomes" id="UP001558652"/>
    </source>
</evidence>
<reference evidence="1 2" key="1">
    <citation type="submission" date="2024-07" db="EMBL/GenBank/DDBJ databases">
        <title>Chromosome-level genome assembly of the water stick insect Ranatra chinensis (Heteroptera: Nepidae).</title>
        <authorList>
            <person name="Liu X."/>
        </authorList>
    </citation>
    <scope>NUCLEOTIDE SEQUENCE [LARGE SCALE GENOMIC DNA]</scope>
    <source>
        <strain evidence="1">Cailab_2021Rc</strain>
        <tissue evidence="1">Muscle</tissue>
    </source>
</reference>
<protein>
    <submittedName>
        <fullName evidence="1">Uncharacterized protein</fullName>
    </submittedName>
</protein>
<dbReference type="EMBL" id="JBFDAA010000014">
    <property type="protein sequence ID" value="KAL1122357.1"/>
    <property type="molecule type" value="Genomic_DNA"/>
</dbReference>
<sequence length="348" mass="39169">MSTLSENNVGDEELVFGSEDRDCIPNNVSDDLPVDITNEFTIESILSPLPPSPNLKSNPDRKMSEIRTVKSSDESINKVMLITTTGTHGVGLDKHNNKLCQEEPTEINDTAEQILLKDCDEMKDKKQNLSEVTINFNDFEDSDSDETPFLGFPEVENCTLDQNNLIFSLTKEGLENDEVPHSPNNCTTNERNIAVTSDRSSNYNSSEHDDGENRQKLNFGFYKDSSELNNDKDIDKNMLKRKSIIVDVIHEDCTDVDLAHTPPAPPLTLTQQRMIMLVTALAADRKEYIDVILRTFEDCVVSFAKTSLKLYHQVNSDQGTNSLGHYETIKHYYEAMFTLSGVINCTTL</sequence>